<organism evidence="1">
    <name type="scientific">Spirodela intermedia</name>
    <name type="common">Intermediate duckweed</name>
    <dbReference type="NCBI Taxonomy" id="51605"/>
    <lineage>
        <taxon>Eukaryota</taxon>
        <taxon>Viridiplantae</taxon>
        <taxon>Streptophyta</taxon>
        <taxon>Embryophyta</taxon>
        <taxon>Tracheophyta</taxon>
        <taxon>Spermatophyta</taxon>
        <taxon>Magnoliopsida</taxon>
        <taxon>Liliopsida</taxon>
        <taxon>Araceae</taxon>
        <taxon>Lemnoideae</taxon>
        <taxon>Spirodela</taxon>
    </lineage>
</organism>
<accession>A0A8S0XJE2</accession>
<keyword evidence="1" id="KW-0150">Chloroplast</keyword>
<dbReference type="AlphaFoldDB" id="A0A8S0XJE2"/>
<sequence>MSHWTCEFYVSHLISSYTRINKFDPAFPSTYLLRRNWSNSKLLMFIPVNHRIEILIHSDQIKLPSY</sequence>
<geneLocation type="chloroplast" evidence="1"/>
<gene>
    <name evidence="1" type="ORF">SI8410PT_00014</name>
</gene>
<reference evidence="1" key="1">
    <citation type="submission" date="2020-02" db="EMBL/GenBank/DDBJ databases">
        <authorList>
            <person name="Scholz U."/>
            <person name="Mascher M."/>
            <person name="Fiebig A."/>
        </authorList>
    </citation>
    <scope>NUCLEOTIDE SEQUENCE</scope>
</reference>
<keyword evidence="1" id="KW-0934">Plastid</keyword>
<evidence type="ECO:0000313" key="1">
    <source>
        <dbReference type="EMBL" id="CAA9893325.1"/>
    </source>
</evidence>
<protein>
    <submittedName>
        <fullName evidence="1">Uncharacterized protein</fullName>
    </submittedName>
</protein>
<dbReference type="EMBL" id="LR761918">
    <property type="protein sequence ID" value="CAA9893325.1"/>
    <property type="molecule type" value="Genomic_DNA"/>
</dbReference>
<proteinExistence type="predicted"/>
<name>A0A8S0XJE2_SPIIN</name>